<evidence type="ECO:0000313" key="2">
    <source>
        <dbReference type="Proteomes" id="UP001596044"/>
    </source>
</evidence>
<organism evidence="1 2">
    <name type="scientific">Paenibacillus aestuarii</name>
    <dbReference type="NCBI Taxonomy" id="516965"/>
    <lineage>
        <taxon>Bacteria</taxon>
        <taxon>Bacillati</taxon>
        <taxon>Bacillota</taxon>
        <taxon>Bacilli</taxon>
        <taxon>Bacillales</taxon>
        <taxon>Paenibacillaceae</taxon>
        <taxon>Paenibacillus</taxon>
    </lineage>
</organism>
<keyword evidence="2" id="KW-1185">Reference proteome</keyword>
<dbReference type="RefSeq" id="WP_270885211.1">
    <property type="nucleotide sequence ID" value="NZ_JAQFVF010000088.1"/>
</dbReference>
<accession>A0ABW0KBY3</accession>
<dbReference type="Proteomes" id="UP001596044">
    <property type="component" value="Unassembled WGS sequence"/>
</dbReference>
<name>A0ABW0KBY3_9BACL</name>
<evidence type="ECO:0000313" key="1">
    <source>
        <dbReference type="EMBL" id="MFC5450597.1"/>
    </source>
</evidence>
<sequence length="145" mass="16201">MLAVIFFSPLFSAATDALHDTLVVFFKSRAATTIVITGVNVYRMPHPPMWDAEAERLLREKTKRVYGGQQLDFIQGLPRYASLIQPSVTGTDMAMKEAVKRKDSVSSGPHIGVPVKAIIRGGKQRKRIKSGIELKRRSSPFLRFT</sequence>
<reference evidence="2" key="1">
    <citation type="journal article" date="2019" name="Int. J. Syst. Evol. Microbiol.">
        <title>The Global Catalogue of Microorganisms (GCM) 10K type strain sequencing project: providing services to taxonomists for standard genome sequencing and annotation.</title>
        <authorList>
            <consortium name="The Broad Institute Genomics Platform"/>
            <consortium name="The Broad Institute Genome Sequencing Center for Infectious Disease"/>
            <person name="Wu L."/>
            <person name="Ma J."/>
        </authorList>
    </citation>
    <scope>NUCLEOTIDE SEQUENCE [LARGE SCALE GENOMIC DNA]</scope>
    <source>
        <strain evidence="2">KACC 11904</strain>
    </source>
</reference>
<comment type="caution">
    <text evidence="1">The sequence shown here is derived from an EMBL/GenBank/DDBJ whole genome shotgun (WGS) entry which is preliminary data.</text>
</comment>
<dbReference type="EMBL" id="JBHSMJ010000026">
    <property type="protein sequence ID" value="MFC5450597.1"/>
    <property type="molecule type" value="Genomic_DNA"/>
</dbReference>
<gene>
    <name evidence="1" type="ORF">ACFPOG_20290</name>
</gene>
<protein>
    <submittedName>
        <fullName evidence="1">Uncharacterized protein</fullName>
    </submittedName>
</protein>
<proteinExistence type="predicted"/>